<keyword evidence="2" id="KW-1185">Reference proteome</keyword>
<name>A0ABQ8EYZ3_9FUNG</name>
<proteinExistence type="predicted"/>
<protein>
    <recommendedName>
        <fullName evidence="3">DUF4371 domain-containing protein</fullName>
    </recommendedName>
</protein>
<comment type="caution">
    <text evidence="1">The sequence shown here is derived from an EMBL/GenBank/DDBJ whole genome shotgun (WGS) entry which is preliminary data.</text>
</comment>
<evidence type="ECO:0000313" key="2">
    <source>
        <dbReference type="Proteomes" id="UP001648503"/>
    </source>
</evidence>
<gene>
    <name evidence="1" type="ORF">BASA50_010295</name>
</gene>
<accession>A0ABQ8EYZ3</accession>
<reference evidence="1 2" key="1">
    <citation type="submission" date="2021-02" db="EMBL/GenBank/DDBJ databases">
        <title>Variation within the Batrachochytrium salamandrivorans European outbreak.</title>
        <authorList>
            <person name="Kelly M."/>
            <person name="Pasmans F."/>
            <person name="Shea T.P."/>
            <person name="Munoz J.F."/>
            <person name="Carranza S."/>
            <person name="Cuomo C.A."/>
            <person name="Martel A."/>
        </authorList>
    </citation>
    <scope>NUCLEOTIDE SEQUENCE [LARGE SCALE GENOMIC DNA]</scope>
    <source>
        <strain evidence="1 2">AMFP18/2</strain>
    </source>
</reference>
<dbReference type="PANTHER" id="PTHR37067">
    <property type="entry name" value="PX DOMAIN-CONTAINING PROTEIN"/>
    <property type="match status" value="1"/>
</dbReference>
<dbReference type="SUPFAM" id="SSF53098">
    <property type="entry name" value="Ribonuclease H-like"/>
    <property type="match status" value="1"/>
</dbReference>
<organism evidence="1 2">
    <name type="scientific">Batrachochytrium salamandrivorans</name>
    <dbReference type="NCBI Taxonomy" id="1357716"/>
    <lineage>
        <taxon>Eukaryota</taxon>
        <taxon>Fungi</taxon>
        <taxon>Fungi incertae sedis</taxon>
        <taxon>Chytridiomycota</taxon>
        <taxon>Chytridiomycota incertae sedis</taxon>
        <taxon>Chytridiomycetes</taxon>
        <taxon>Rhizophydiales</taxon>
        <taxon>Rhizophydiales incertae sedis</taxon>
        <taxon>Batrachochytrium</taxon>
    </lineage>
</organism>
<dbReference type="Proteomes" id="UP001648503">
    <property type="component" value="Unassembled WGS sequence"/>
</dbReference>
<evidence type="ECO:0000313" key="1">
    <source>
        <dbReference type="EMBL" id="KAH6589066.1"/>
    </source>
</evidence>
<sequence>MPPKSKSKKSLKFQTSHEEKFGLKITARDPESGLVSSCVCRFCLMFGREEKVGAKRKATSRVKYFDCFQTDNYIQHLQQQHQWKWAEYDKLQSSAERDMFFNDVQAPFVNTLEAHFERNGALYFTVNKSIVKDIIGGLLFHPDDMEGVTVVRALSLFQLIEPEDDDKRGDDDFNRISHQEYSVQIKSPKRFSLLVGCVALGASFRLAARMVQLVRDESGLSVYSGCNDLMASNYTRVACAVCLQVISDVLGKLNGYSIALDCSTLHGMSYLDIRIRFTLHGILYNFHLLALPLFDRHTGELMFEAFVKFMDALYPPWRETLVGMSTDGDRSMTGRIHGFVTRVGEVTSTKLIRVWCGLHQLDLVMQQVFKSALDDDFYSTLTAVIGHLRRQQNLVATMRSTCPKVADTRWVSMESVSTWLTTNIIVLLEHFDTKKPHCTPDKTWWLFLLSVKAFAQESMLVFTSMQGLTTLLSQQRAKLLGLIDTYCRMTNMTGPHSDEELASIDHSNAEVCGGFVLTYANSFAYIESLGLWAVETISVLEQAEVDKLVPAVARLFVKATNGIQSTVSERDAQNNAGDELPPVLPKQLVKLDMRAFSVIVTGHKPRLQLRMLASEINQIGVDFNALLRTYREDNAFKIAVDSCIDADTDFVAGWSSGAAGERFPTLRQFCGDLASTFPNTATVESDFSIIGWGKDEFRKSLTDFSLEGILHCKQFDRLKSLYASF</sequence>
<dbReference type="PANTHER" id="PTHR37067:SF3">
    <property type="entry name" value="PX DOMAIN-CONTAINING PROTEIN"/>
    <property type="match status" value="1"/>
</dbReference>
<dbReference type="EMBL" id="JAFCIX010000476">
    <property type="protein sequence ID" value="KAH6589066.1"/>
    <property type="molecule type" value="Genomic_DNA"/>
</dbReference>
<dbReference type="InterPro" id="IPR012337">
    <property type="entry name" value="RNaseH-like_sf"/>
</dbReference>
<evidence type="ECO:0008006" key="3">
    <source>
        <dbReference type="Google" id="ProtNLM"/>
    </source>
</evidence>